<feature type="transmembrane region" description="Helical" evidence="12">
    <location>
        <begin position="279"/>
        <end position="300"/>
    </location>
</feature>
<dbReference type="PANTHER" id="PTHR21522">
    <property type="entry name" value="PROTON CHANNEL OTOP"/>
    <property type="match status" value="1"/>
</dbReference>
<keyword evidence="14" id="KW-1185">Reference proteome</keyword>
<keyword evidence="10" id="KW-0407">Ion channel</keyword>
<evidence type="ECO:0000313" key="13">
    <source>
        <dbReference type="EMBL" id="MBN3279259.1"/>
    </source>
</evidence>
<feature type="transmembrane region" description="Helical" evidence="12">
    <location>
        <begin position="489"/>
        <end position="510"/>
    </location>
</feature>
<keyword evidence="8" id="KW-0406">Ion transport</keyword>
<dbReference type="Pfam" id="PF03189">
    <property type="entry name" value="Otopetrin"/>
    <property type="match status" value="2"/>
</dbReference>
<dbReference type="InterPro" id="IPR004878">
    <property type="entry name" value="Otopetrin"/>
</dbReference>
<keyword evidence="3" id="KW-0813">Transport</keyword>
<feature type="transmembrane region" description="Helical" evidence="12">
    <location>
        <begin position="62"/>
        <end position="80"/>
    </location>
</feature>
<dbReference type="PANTHER" id="PTHR21522:SF36">
    <property type="entry name" value="PROTON CHANNEL OTOP3"/>
    <property type="match status" value="1"/>
</dbReference>
<feature type="transmembrane region" description="Helical" evidence="12">
    <location>
        <begin position="135"/>
        <end position="154"/>
    </location>
</feature>
<keyword evidence="4" id="KW-1003">Cell membrane</keyword>
<feature type="non-terminal residue" evidence="13">
    <location>
        <position position="525"/>
    </location>
</feature>
<feature type="transmembrane region" description="Helical" evidence="12">
    <location>
        <begin position="358"/>
        <end position="381"/>
    </location>
</feature>
<dbReference type="EMBL" id="JAAWVQ010087467">
    <property type="protein sequence ID" value="MBN3279259.1"/>
    <property type="molecule type" value="Genomic_DNA"/>
</dbReference>
<comment type="caution">
    <text evidence="13">The sequence shown here is derived from an EMBL/GenBank/DDBJ whole genome shotgun (WGS) entry which is preliminary data.</text>
</comment>
<feature type="transmembrane region" description="Helical" evidence="12">
    <location>
        <begin position="28"/>
        <end position="50"/>
    </location>
</feature>
<evidence type="ECO:0000256" key="5">
    <source>
        <dbReference type="ARBA" id="ARBA00022692"/>
    </source>
</evidence>
<feature type="region of interest" description="Disordered" evidence="11">
    <location>
        <begin position="1"/>
        <end position="20"/>
    </location>
</feature>
<evidence type="ECO:0000256" key="12">
    <source>
        <dbReference type="SAM" id="Phobius"/>
    </source>
</evidence>
<sequence length="525" mass="58039">VKKEGSKQKQGSPHPSKGSGWALSRGRLLSGLFALNLLFLGAALVIGRVFNPSGLRYEQPLFFIALLMGLSLLWMIWYLIRARWQPGIEPHTDHHAGTVLMKGALLLFAACSLLLHVFKMGYHVSKWECTPVIKALYPFIEALFVIVQTHLLWVHSKDCSQDQKNFTRSGLVLTLTTDLLLWFAAVTDETVHLEIEVKKEEGVLHDTYVGQSNVSRCQCGPDPVCASFKNGYKVLFPFNMEYSLTAGCMLYVMWKNVGRRVEPHPPTPSGRLQLGASKIILGPFLGVMALLSGIFIFTVYQVKVGRATGRQLAFVLFYSYQLVVLPAMSLCSLAGVVICKLEEKALDASLNPTRRLDALLLVGAALGQFSISYFSLVAALTTGLSGLLQSLELSYSLLSLNELLLQTLFIIEGLHRHPSAGEGEGSCRGAGEGYGSLSGKAIELASSRLNWRKRVLKEISAFLVLTNIMLWVIPAFGAHPQFENGVGKAFYGFSFWFILLNLSQPLGVFYRMHSMRGLLEVVFTD</sequence>
<name>A0ABS2XZH9_POLSP</name>
<feature type="transmembrane region" description="Helical" evidence="12">
    <location>
        <begin position="459"/>
        <end position="477"/>
    </location>
</feature>
<evidence type="ECO:0000256" key="3">
    <source>
        <dbReference type="ARBA" id="ARBA00022448"/>
    </source>
</evidence>
<evidence type="ECO:0000256" key="10">
    <source>
        <dbReference type="ARBA" id="ARBA00023303"/>
    </source>
</evidence>
<proteinExistence type="inferred from homology"/>
<evidence type="ECO:0000256" key="9">
    <source>
        <dbReference type="ARBA" id="ARBA00023136"/>
    </source>
</evidence>
<keyword evidence="7 12" id="KW-1133">Transmembrane helix</keyword>
<evidence type="ECO:0000256" key="1">
    <source>
        <dbReference type="ARBA" id="ARBA00004651"/>
    </source>
</evidence>
<evidence type="ECO:0000313" key="14">
    <source>
        <dbReference type="Proteomes" id="UP001166093"/>
    </source>
</evidence>
<gene>
    <name evidence="13" type="primary">Otop3</name>
    <name evidence="13" type="ORF">GTO93_0011516</name>
</gene>
<evidence type="ECO:0000256" key="11">
    <source>
        <dbReference type="SAM" id="MobiDB-lite"/>
    </source>
</evidence>
<reference evidence="13" key="1">
    <citation type="journal article" date="2021" name="Cell">
        <title>Tracing the genetic footprints of vertebrate landing in non-teleost ray-finned fishes.</title>
        <authorList>
            <person name="Bi X."/>
            <person name="Wang K."/>
            <person name="Yang L."/>
            <person name="Pan H."/>
            <person name="Jiang H."/>
            <person name="Wei Q."/>
            <person name="Fang M."/>
            <person name="Yu H."/>
            <person name="Zhu C."/>
            <person name="Cai Y."/>
            <person name="He Y."/>
            <person name="Gan X."/>
            <person name="Zeng H."/>
            <person name="Yu D."/>
            <person name="Zhu Y."/>
            <person name="Jiang H."/>
            <person name="Qiu Q."/>
            <person name="Yang H."/>
            <person name="Zhang Y.E."/>
            <person name="Wang W."/>
            <person name="Zhu M."/>
            <person name="He S."/>
            <person name="Zhang G."/>
        </authorList>
    </citation>
    <scope>NUCLEOTIDE SEQUENCE</scope>
    <source>
        <strain evidence="13">Pddl_001</strain>
    </source>
</reference>
<keyword evidence="9 12" id="KW-0472">Membrane</keyword>
<dbReference type="Proteomes" id="UP001166093">
    <property type="component" value="Unassembled WGS sequence"/>
</dbReference>
<accession>A0ABS2XZH9</accession>
<comment type="similarity">
    <text evidence="2">Belongs to the otopetrin family.</text>
</comment>
<evidence type="ECO:0000256" key="4">
    <source>
        <dbReference type="ARBA" id="ARBA00022475"/>
    </source>
</evidence>
<evidence type="ECO:0000256" key="7">
    <source>
        <dbReference type="ARBA" id="ARBA00022989"/>
    </source>
</evidence>
<evidence type="ECO:0000256" key="8">
    <source>
        <dbReference type="ARBA" id="ARBA00023065"/>
    </source>
</evidence>
<feature type="transmembrane region" description="Helical" evidence="12">
    <location>
        <begin position="312"/>
        <end position="338"/>
    </location>
</feature>
<protein>
    <submittedName>
        <fullName evidence="13">OTOP3 protein</fullName>
    </submittedName>
</protein>
<keyword evidence="6" id="KW-0375">Hydrogen ion transport</keyword>
<organism evidence="13 14">
    <name type="scientific">Polyodon spathula</name>
    <name type="common">North American paddlefish</name>
    <name type="synonym">Squalus spathula</name>
    <dbReference type="NCBI Taxonomy" id="7913"/>
    <lineage>
        <taxon>Eukaryota</taxon>
        <taxon>Metazoa</taxon>
        <taxon>Chordata</taxon>
        <taxon>Craniata</taxon>
        <taxon>Vertebrata</taxon>
        <taxon>Euteleostomi</taxon>
        <taxon>Actinopterygii</taxon>
        <taxon>Chondrostei</taxon>
        <taxon>Acipenseriformes</taxon>
        <taxon>Polyodontidae</taxon>
        <taxon>Polyodon</taxon>
    </lineage>
</organism>
<evidence type="ECO:0000256" key="6">
    <source>
        <dbReference type="ARBA" id="ARBA00022781"/>
    </source>
</evidence>
<feature type="transmembrane region" description="Helical" evidence="12">
    <location>
        <begin position="234"/>
        <end position="254"/>
    </location>
</feature>
<feature type="transmembrane region" description="Helical" evidence="12">
    <location>
        <begin position="100"/>
        <end position="123"/>
    </location>
</feature>
<keyword evidence="5 12" id="KW-0812">Transmembrane</keyword>
<comment type="subcellular location">
    <subcellularLocation>
        <location evidence="1">Cell membrane</location>
        <topology evidence="1">Multi-pass membrane protein</topology>
    </subcellularLocation>
</comment>
<evidence type="ECO:0000256" key="2">
    <source>
        <dbReference type="ARBA" id="ARBA00006513"/>
    </source>
</evidence>
<feature type="non-terminal residue" evidence="13">
    <location>
        <position position="1"/>
    </location>
</feature>